<evidence type="ECO:0000313" key="1">
    <source>
        <dbReference type="EMBL" id="TCO08388.1"/>
    </source>
</evidence>
<sequence length="277" mass="30564">MNRRRAIKASLGTLTGGAVGLFALSRLFKPDYQANNDPFKVEYIQAGDSWDYEILDPQTTANIAYEQYSNGSCMYAVVGSVVMQLAEKYGEPYRSFPLHLFRYGHGGIGGYGSICGALNGAAAVLGLFVSERNVRDRIVTDIFQWYEQTPLPVFIPKIPAHDFILPAFSTDSVLCHVSNTSWSKKAGVKVDSNERKERCRRLSCDVTAKVVTALNEIKAGNYVGNKYANESANSCVACHGKTGKLDNSFGQMDCNSCHHESIGHRAFSNIHYKLLPK</sequence>
<dbReference type="Pfam" id="PF09719">
    <property type="entry name" value="C_GCAxxG_C_C"/>
    <property type="match status" value="1"/>
</dbReference>
<name>A0A4R2GIP0_9BACT</name>
<comment type="caution">
    <text evidence="1">The sequence shown here is derived from an EMBL/GenBank/DDBJ whole genome shotgun (WGS) entry which is preliminary data.</text>
</comment>
<proteinExistence type="predicted"/>
<dbReference type="AlphaFoldDB" id="A0A4R2GIP0"/>
<evidence type="ECO:0000313" key="2">
    <source>
        <dbReference type="Proteomes" id="UP000295221"/>
    </source>
</evidence>
<dbReference type="SUPFAM" id="SSF48695">
    <property type="entry name" value="Multiheme cytochromes"/>
    <property type="match status" value="1"/>
</dbReference>
<gene>
    <name evidence="1" type="ORF">EV194_105192</name>
</gene>
<dbReference type="OrthoDB" id="5430146at2"/>
<accession>A0A4R2GIP0</accession>
<protein>
    <submittedName>
        <fullName evidence="1">Putative redox-active protein with C_GCAxxG_C_C motif</fullName>
    </submittedName>
</protein>
<dbReference type="CDD" id="cd08168">
    <property type="entry name" value="Cytochrom_C3"/>
    <property type="match status" value="1"/>
</dbReference>
<dbReference type="Proteomes" id="UP000295221">
    <property type="component" value="Unassembled WGS sequence"/>
</dbReference>
<dbReference type="InterPro" id="IPR036280">
    <property type="entry name" value="Multihaem_cyt_sf"/>
</dbReference>
<dbReference type="InterPro" id="IPR010181">
    <property type="entry name" value="CGCAxxGCC_motif"/>
</dbReference>
<organism evidence="1 2">
    <name type="scientific">Natronoflexus pectinivorans</name>
    <dbReference type="NCBI Taxonomy" id="682526"/>
    <lineage>
        <taxon>Bacteria</taxon>
        <taxon>Pseudomonadati</taxon>
        <taxon>Bacteroidota</taxon>
        <taxon>Bacteroidia</taxon>
        <taxon>Marinilabiliales</taxon>
        <taxon>Marinilabiliaceae</taxon>
        <taxon>Natronoflexus</taxon>
    </lineage>
</organism>
<dbReference type="RefSeq" id="WP_132433676.1">
    <property type="nucleotide sequence ID" value="NZ_SLWK01000005.1"/>
</dbReference>
<reference evidence="1 2" key="1">
    <citation type="submission" date="2019-03" db="EMBL/GenBank/DDBJ databases">
        <title>Genomic Encyclopedia of Type Strains, Phase IV (KMG-IV): sequencing the most valuable type-strain genomes for metagenomic binning, comparative biology and taxonomic classification.</title>
        <authorList>
            <person name="Goeker M."/>
        </authorList>
    </citation>
    <scope>NUCLEOTIDE SEQUENCE [LARGE SCALE GENOMIC DNA]</scope>
    <source>
        <strain evidence="1 2">DSM 24179</strain>
    </source>
</reference>
<keyword evidence="2" id="KW-1185">Reference proteome</keyword>
<dbReference type="EMBL" id="SLWK01000005">
    <property type="protein sequence ID" value="TCO08388.1"/>
    <property type="molecule type" value="Genomic_DNA"/>
</dbReference>